<evidence type="ECO:0000313" key="14">
    <source>
        <dbReference type="Proteomes" id="UP000236664"/>
    </source>
</evidence>
<name>A0A2K0WSG5_GIBNY</name>
<feature type="region of interest" description="Disordered" evidence="10">
    <location>
        <begin position="94"/>
        <end position="226"/>
    </location>
</feature>
<comment type="subcellular location">
    <subcellularLocation>
        <location evidence="1">Membrane</location>
        <topology evidence="1">Lipid-anchor</topology>
        <topology evidence="1">GPI-anchor</topology>
    </subcellularLocation>
    <subcellularLocation>
        <location evidence="2">Secreted</location>
    </subcellularLocation>
</comment>
<evidence type="ECO:0000256" key="6">
    <source>
        <dbReference type="ARBA" id="ARBA00022729"/>
    </source>
</evidence>
<evidence type="ECO:0000256" key="4">
    <source>
        <dbReference type="ARBA" id="ARBA00022525"/>
    </source>
</evidence>
<keyword evidence="4" id="KW-0964">Secreted</keyword>
<accession>A0A2K0WSG5</accession>
<proteinExistence type="inferred from homology"/>
<feature type="signal peptide" evidence="11">
    <location>
        <begin position="1"/>
        <end position="19"/>
    </location>
</feature>
<feature type="compositionally biased region" description="Low complexity" evidence="10">
    <location>
        <begin position="183"/>
        <end position="193"/>
    </location>
</feature>
<evidence type="ECO:0000256" key="9">
    <source>
        <dbReference type="PROSITE-ProRule" id="PRU01356"/>
    </source>
</evidence>
<reference evidence="13 14" key="1">
    <citation type="submission" date="2017-06" db="EMBL/GenBank/DDBJ databases">
        <title>Genome of Fusarium nygamai isolate CS10214.</title>
        <authorList>
            <person name="Gardiner D.M."/>
            <person name="Obanor F."/>
            <person name="Kazan K."/>
        </authorList>
    </citation>
    <scope>NUCLEOTIDE SEQUENCE [LARGE SCALE GENOMIC DNA]</scope>
    <source>
        <strain evidence="13 14">CS10214</strain>
    </source>
</reference>
<organism evidence="13 14">
    <name type="scientific">Gibberella nygamai</name>
    <name type="common">Bean root rot disease fungus</name>
    <name type="synonym">Fusarium nygamai</name>
    <dbReference type="NCBI Taxonomy" id="42673"/>
    <lineage>
        <taxon>Eukaryota</taxon>
        <taxon>Fungi</taxon>
        <taxon>Dikarya</taxon>
        <taxon>Ascomycota</taxon>
        <taxon>Pezizomycotina</taxon>
        <taxon>Sordariomycetes</taxon>
        <taxon>Hypocreomycetidae</taxon>
        <taxon>Hypocreales</taxon>
        <taxon>Nectriaceae</taxon>
        <taxon>Fusarium</taxon>
        <taxon>Fusarium fujikuroi species complex</taxon>
    </lineage>
</organism>
<dbReference type="GO" id="GO:0098552">
    <property type="term" value="C:side of membrane"/>
    <property type="evidence" value="ECO:0007669"/>
    <property type="project" value="UniProtKB-KW"/>
</dbReference>
<feature type="chain" id="PRO_5014461510" description="CFEM domain-containing protein" evidence="11">
    <location>
        <begin position="20"/>
        <end position="245"/>
    </location>
</feature>
<evidence type="ECO:0000256" key="2">
    <source>
        <dbReference type="ARBA" id="ARBA00004613"/>
    </source>
</evidence>
<dbReference type="STRING" id="42673.A0A2K0WSG5"/>
<sequence length="245" mass="25085">MRSLTFIHLAFFMASVAIAAESTCAIDCFQGLITNGPPAGCKEATNYLCFCTMPTLQDNFVQCADKTCADDKNGAMTWANELCSKLGKPIDLGGSEGSPKTDETTAVAAPTTSASSEVKPTTEAGKTADEVPNTTTEAKTESKVEETSSDKTAEVTSESSAGETTATETSIKTTVSKPKETTEASGSAAEATADQTSDDSVVTITGTADTATATPSPTDGSNVAHSAGPNFYAAVGVAAAFWQLL</sequence>
<feature type="compositionally biased region" description="Low complexity" evidence="10">
    <location>
        <begin position="205"/>
        <end position="221"/>
    </location>
</feature>
<keyword evidence="5" id="KW-0336">GPI-anchor</keyword>
<evidence type="ECO:0000313" key="13">
    <source>
        <dbReference type="EMBL" id="PNP85199.1"/>
    </source>
</evidence>
<keyword evidence="6 11" id="KW-0732">Signal</keyword>
<comment type="similarity">
    <text evidence="3">Belongs to the RBT5 family.</text>
</comment>
<protein>
    <recommendedName>
        <fullName evidence="12">CFEM domain-containing protein</fullName>
    </recommendedName>
</protein>
<gene>
    <name evidence="13" type="ORF">FNYG_01428</name>
</gene>
<evidence type="ECO:0000256" key="3">
    <source>
        <dbReference type="ARBA" id="ARBA00010031"/>
    </source>
</evidence>
<feature type="compositionally biased region" description="Low complexity" evidence="10">
    <location>
        <begin position="154"/>
        <end position="174"/>
    </location>
</feature>
<dbReference type="PROSITE" id="PS52012">
    <property type="entry name" value="CFEM"/>
    <property type="match status" value="1"/>
</dbReference>
<feature type="compositionally biased region" description="Low complexity" evidence="10">
    <location>
        <begin position="104"/>
        <end position="116"/>
    </location>
</feature>
<dbReference type="GO" id="GO:0005576">
    <property type="term" value="C:extracellular region"/>
    <property type="evidence" value="ECO:0007669"/>
    <property type="project" value="UniProtKB-SubCell"/>
</dbReference>
<keyword evidence="14" id="KW-1185">Reference proteome</keyword>
<evidence type="ECO:0000256" key="8">
    <source>
        <dbReference type="ARBA" id="ARBA00023288"/>
    </source>
</evidence>
<comment type="caution">
    <text evidence="13">The sequence shown here is derived from an EMBL/GenBank/DDBJ whole genome shotgun (WGS) entry which is preliminary data.</text>
</comment>
<evidence type="ECO:0000256" key="1">
    <source>
        <dbReference type="ARBA" id="ARBA00004589"/>
    </source>
</evidence>
<keyword evidence="7" id="KW-1015">Disulfide bond</keyword>
<dbReference type="EMBL" id="MTQA01000028">
    <property type="protein sequence ID" value="PNP85199.1"/>
    <property type="molecule type" value="Genomic_DNA"/>
</dbReference>
<evidence type="ECO:0000256" key="7">
    <source>
        <dbReference type="ARBA" id="ARBA00023157"/>
    </source>
</evidence>
<keyword evidence="5" id="KW-0472">Membrane</keyword>
<dbReference type="Proteomes" id="UP000236664">
    <property type="component" value="Unassembled WGS sequence"/>
</dbReference>
<feature type="compositionally biased region" description="Polar residues" evidence="10">
    <location>
        <begin position="194"/>
        <end position="204"/>
    </location>
</feature>
<dbReference type="OrthoDB" id="1193027at2759"/>
<evidence type="ECO:0000256" key="10">
    <source>
        <dbReference type="SAM" id="MobiDB-lite"/>
    </source>
</evidence>
<keyword evidence="5" id="KW-0325">Glycoprotein</keyword>
<dbReference type="AlphaFoldDB" id="A0A2K0WSG5"/>
<evidence type="ECO:0000256" key="5">
    <source>
        <dbReference type="ARBA" id="ARBA00022622"/>
    </source>
</evidence>
<dbReference type="InterPro" id="IPR008427">
    <property type="entry name" value="Extracellular_membr_CFEM_dom"/>
</dbReference>
<feature type="domain" description="CFEM" evidence="12">
    <location>
        <begin position="1"/>
        <end position="110"/>
    </location>
</feature>
<keyword evidence="8" id="KW-0449">Lipoprotein</keyword>
<evidence type="ECO:0000259" key="12">
    <source>
        <dbReference type="PROSITE" id="PS52012"/>
    </source>
</evidence>
<feature type="compositionally biased region" description="Basic and acidic residues" evidence="10">
    <location>
        <begin position="138"/>
        <end position="153"/>
    </location>
</feature>
<comment type="caution">
    <text evidence="9">Lacks conserved residue(s) required for the propagation of feature annotation.</text>
</comment>
<evidence type="ECO:0000256" key="11">
    <source>
        <dbReference type="SAM" id="SignalP"/>
    </source>
</evidence>
<dbReference type="Pfam" id="PF05730">
    <property type="entry name" value="CFEM"/>
    <property type="match status" value="1"/>
</dbReference>